<dbReference type="AlphaFoldDB" id="A0A645IVJ4"/>
<sequence>MAVAAVVINRVKSSKFPNTINAVINSNNQFTPVQNGQINKPATDANKKAVQEALYGKDPSNGALFFYDTSCTSKWLLSKPIKAKIGKMVYAY</sequence>
<gene>
    <name evidence="2" type="primary">sleB_3</name>
    <name evidence="2" type="ORF">SDC9_198845</name>
</gene>
<evidence type="ECO:0000259" key="1">
    <source>
        <dbReference type="Pfam" id="PF07486"/>
    </source>
</evidence>
<dbReference type="EMBL" id="VSSQ01116073">
    <property type="protein sequence ID" value="MPN51203.1"/>
    <property type="molecule type" value="Genomic_DNA"/>
</dbReference>
<comment type="caution">
    <text evidence="2">The sequence shown here is derived from an EMBL/GenBank/DDBJ whole genome shotgun (WGS) entry which is preliminary data.</text>
</comment>
<name>A0A645IVJ4_9ZZZZ</name>
<dbReference type="Gene3D" id="1.10.10.2520">
    <property type="entry name" value="Cell wall hydrolase SleB, domain 1"/>
    <property type="match status" value="1"/>
</dbReference>
<reference evidence="2" key="1">
    <citation type="submission" date="2019-08" db="EMBL/GenBank/DDBJ databases">
        <authorList>
            <person name="Kucharzyk K."/>
            <person name="Murdoch R.W."/>
            <person name="Higgins S."/>
            <person name="Loffler F."/>
        </authorList>
    </citation>
    <scope>NUCLEOTIDE SEQUENCE</scope>
</reference>
<protein>
    <submittedName>
        <fullName evidence="2">Spore cortex-lytic enzyme</fullName>
    </submittedName>
</protein>
<organism evidence="2">
    <name type="scientific">bioreactor metagenome</name>
    <dbReference type="NCBI Taxonomy" id="1076179"/>
    <lineage>
        <taxon>unclassified sequences</taxon>
        <taxon>metagenomes</taxon>
        <taxon>ecological metagenomes</taxon>
    </lineage>
</organism>
<proteinExistence type="predicted"/>
<dbReference type="Gene3D" id="6.20.240.60">
    <property type="match status" value="1"/>
</dbReference>
<dbReference type="GO" id="GO:0016787">
    <property type="term" value="F:hydrolase activity"/>
    <property type="evidence" value="ECO:0007669"/>
    <property type="project" value="InterPro"/>
</dbReference>
<dbReference type="InterPro" id="IPR042047">
    <property type="entry name" value="SleB_dom1"/>
</dbReference>
<evidence type="ECO:0000313" key="2">
    <source>
        <dbReference type="EMBL" id="MPN51203.1"/>
    </source>
</evidence>
<feature type="domain" description="Cell wall hydrolase SleB" evidence="1">
    <location>
        <begin position="1"/>
        <end position="91"/>
    </location>
</feature>
<dbReference type="InterPro" id="IPR011105">
    <property type="entry name" value="Cell_wall_hydrolase_SleB"/>
</dbReference>
<dbReference type="Pfam" id="PF07486">
    <property type="entry name" value="Hydrolase_2"/>
    <property type="match status" value="1"/>
</dbReference>
<accession>A0A645IVJ4</accession>